<dbReference type="Gramene" id="EFJ21850">
    <property type="protein sequence ID" value="EFJ21850"/>
    <property type="gene ID" value="SELMODRAFT_417133"/>
</dbReference>
<dbReference type="KEGG" id="smo:SELMODRAFT_417133"/>
<sequence>MPWEGEQVFSLANVNAMVQKWVLQYSVAAAVPWEGEQGGASINPSAGANSGEAVIGEGPSLGVASGDAVIRKGLALAIDDQVVVFYGGEATRETREGSRGKRSTLIILRVPEADLVGLRIQSGKYVFCDPLALRERNLENTKVDPQCFSTDKASWEAVSTLRMSMELAPFPLQTAVMHKNCLRKARMEIHLGMFWPLQSASAVTQGKCFGAEWNFSTYNNVLTQKQNKLHPEQAEKLVHIYQNH</sequence>
<keyword evidence="2" id="KW-1185">Reference proteome</keyword>
<accession>D8S1G9</accession>
<organism evidence="2">
    <name type="scientific">Selaginella moellendorffii</name>
    <name type="common">Spikemoss</name>
    <dbReference type="NCBI Taxonomy" id="88036"/>
    <lineage>
        <taxon>Eukaryota</taxon>
        <taxon>Viridiplantae</taxon>
        <taxon>Streptophyta</taxon>
        <taxon>Embryophyta</taxon>
        <taxon>Tracheophyta</taxon>
        <taxon>Lycopodiopsida</taxon>
        <taxon>Selaginellales</taxon>
        <taxon>Selaginellaceae</taxon>
        <taxon>Selaginella</taxon>
    </lineage>
</organism>
<reference evidence="1 2" key="1">
    <citation type="journal article" date="2011" name="Science">
        <title>The Selaginella genome identifies genetic changes associated with the evolution of vascular plants.</title>
        <authorList>
            <person name="Banks J.A."/>
            <person name="Nishiyama T."/>
            <person name="Hasebe M."/>
            <person name="Bowman J.L."/>
            <person name="Gribskov M."/>
            <person name="dePamphilis C."/>
            <person name="Albert V.A."/>
            <person name="Aono N."/>
            <person name="Aoyama T."/>
            <person name="Ambrose B.A."/>
            <person name="Ashton N.W."/>
            <person name="Axtell M.J."/>
            <person name="Barker E."/>
            <person name="Barker M.S."/>
            <person name="Bennetzen J.L."/>
            <person name="Bonawitz N.D."/>
            <person name="Chapple C."/>
            <person name="Cheng C."/>
            <person name="Correa L.G."/>
            <person name="Dacre M."/>
            <person name="DeBarry J."/>
            <person name="Dreyer I."/>
            <person name="Elias M."/>
            <person name="Engstrom E.M."/>
            <person name="Estelle M."/>
            <person name="Feng L."/>
            <person name="Finet C."/>
            <person name="Floyd S.K."/>
            <person name="Frommer W.B."/>
            <person name="Fujita T."/>
            <person name="Gramzow L."/>
            <person name="Gutensohn M."/>
            <person name="Harholt J."/>
            <person name="Hattori M."/>
            <person name="Heyl A."/>
            <person name="Hirai T."/>
            <person name="Hiwatashi Y."/>
            <person name="Ishikawa M."/>
            <person name="Iwata M."/>
            <person name="Karol K.G."/>
            <person name="Koehler B."/>
            <person name="Kolukisaoglu U."/>
            <person name="Kubo M."/>
            <person name="Kurata T."/>
            <person name="Lalonde S."/>
            <person name="Li K."/>
            <person name="Li Y."/>
            <person name="Litt A."/>
            <person name="Lyons E."/>
            <person name="Manning G."/>
            <person name="Maruyama T."/>
            <person name="Michael T.P."/>
            <person name="Mikami K."/>
            <person name="Miyazaki S."/>
            <person name="Morinaga S."/>
            <person name="Murata T."/>
            <person name="Mueller-Roeber B."/>
            <person name="Nelson D.R."/>
            <person name="Obara M."/>
            <person name="Oguri Y."/>
            <person name="Olmstead R.G."/>
            <person name="Onodera N."/>
            <person name="Petersen B.L."/>
            <person name="Pils B."/>
            <person name="Prigge M."/>
            <person name="Rensing S.A."/>
            <person name="Riano-Pachon D.M."/>
            <person name="Roberts A.W."/>
            <person name="Sato Y."/>
            <person name="Scheller H.V."/>
            <person name="Schulz B."/>
            <person name="Schulz C."/>
            <person name="Shakirov E.V."/>
            <person name="Shibagaki N."/>
            <person name="Shinohara N."/>
            <person name="Shippen D.E."/>
            <person name="Soerensen I."/>
            <person name="Sotooka R."/>
            <person name="Sugimoto N."/>
            <person name="Sugita M."/>
            <person name="Sumikawa N."/>
            <person name="Tanurdzic M."/>
            <person name="Theissen G."/>
            <person name="Ulvskov P."/>
            <person name="Wakazuki S."/>
            <person name="Weng J.K."/>
            <person name="Willats W.W."/>
            <person name="Wipf D."/>
            <person name="Wolf P.G."/>
            <person name="Yang L."/>
            <person name="Zimmer A.D."/>
            <person name="Zhu Q."/>
            <person name="Mitros T."/>
            <person name="Hellsten U."/>
            <person name="Loque D."/>
            <person name="Otillar R."/>
            <person name="Salamov A."/>
            <person name="Schmutz J."/>
            <person name="Shapiro H."/>
            <person name="Lindquist E."/>
            <person name="Lucas S."/>
            <person name="Rokhsar D."/>
            <person name="Grigoriev I.V."/>
        </authorList>
    </citation>
    <scope>NUCLEOTIDE SEQUENCE [LARGE SCALE GENOMIC DNA]</scope>
</reference>
<name>D8S1G9_SELML</name>
<dbReference type="AlphaFoldDB" id="D8S1G9"/>
<dbReference type="Proteomes" id="UP000001514">
    <property type="component" value="Unassembled WGS sequence"/>
</dbReference>
<proteinExistence type="predicted"/>
<dbReference type="EMBL" id="GL377598">
    <property type="protein sequence ID" value="EFJ21850.1"/>
    <property type="molecule type" value="Genomic_DNA"/>
</dbReference>
<evidence type="ECO:0000313" key="1">
    <source>
        <dbReference type="EMBL" id="EFJ21850.1"/>
    </source>
</evidence>
<dbReference type="InParanoid" id="D8S1G9"/>
<evidence type="ECO:0000313" key="2">
    <source>
        <dbReference type="Proteomes" id="UP000001514"/>
    </source>
</evidence>
<protein>
    <submittedName>
        <fullName evidence="1">Uncharacterized protein</fullName>
    </submittedName>
</protein>
<dbReference type="HOGENOM" id="CLU_1139654_0_0_1"/>
<gene>
    <name evidence="1" type="ORF">SELMODRAFT_417133</name>
</gene>